<reference evidence="3 4" key="1">
    <citation type="submission" date="2019-09" db="EMBL/GenBank/DDBJ databases">
        <title>Taxonomy of Antarctic Massilia spp.: description of Massilia rubra sp. nov., Massilia aquatica sp. nov., Massilia mucilaginosa sp. nov., Massilia frigida sp. nov. isolated from streams, lakes and regoliths.</title>
        <authorList>
            <person name="Holochova P."/>
            <person name="Sedlacek I."/>
            <person name="Kralova S."/>
            <person name="Maslanova I."/>
            <person name="Busse H.-J."/>
            <person name="Stankova E."/>
            <person name="Vrbovska V."/>
            <person name="Kovarovic V."/>
            <person name="Bartak M."/>
            <person name="Svec P."/>
            <person name="Pantucek R."/>
        </authorList>
    </citation>
    <scope>NUCLEOTIDE SEQUENCE [LARGE SCALE GENOMIC DNA]</scope>
    <source>
        <strain evidence="3 4">CCM 8693</strain>
    </source>
</reference>
<dbReference type="NCBIfam" id="TIGR01841">
    <property type="entry name" value="phasin"/>
    <property type="match status" value="1"/>
</dbReference>
<dbReference type="InterPro" id="IPR010127">
    <property type="entry name" value="Phasin_subfam-1"/>
</dbReference>
<evidence type="ECO:0000256" key="1">
    <source>
        <dbReference type="SAM" id="MobiDB-lite"/>
    </source>
</evidence>
<gene>
    <name evidence="3" type="ORF">F1609_14780</name>
</gene>
<dbReference type="Pfam" id="PF09361">
    <property type="entry name" value="Phasin_2"/>
    <property type="match status" value="1"/>
</dbReference>
<dbReference type="InterPro" id="IPR018968">
    <property type="entry name" value="Phasin"/>
</dbReference>
<feature type="compositionally biased region" description="Low complexity" evidence="1">
    <location>
        <begin position="184"/>
        <end position="230"/>
    </location>
</feature>
<feature type="domain" description="Phasin" evidence="2">
    <location>
        <begin position="18"/>
        <end position="109"/>
    </location>
</feature>
<proteinExistence type="predicted"/>
<dbReference type="RefSeq" id="WP_167077174.1">
    <property type="nucleotide sequence ID" value="NZ_VVIW01000007.1"/>
</dbReference>
<protein>
    <submittedName>
        <fullName evidence="3">Phasin family protein</fullName>
    </submittedName>
</protein>
<name>A0ABX0M8S6_9BURK</name>
<organism evidence="3 4">
    <name type="scientific">Massilia aquatica</name>
    <dbReference type="NCBI Taxonomy" id="2609000"/>
    <lineage>
        <taxon>Bacteria</taxon>
        <taxon>Pseudomonadati</taxon>
        <taxon>Pseudomonadota</taxon>
        <taxon>Betaproteobacteria</taxon>
        <taxon>Burkholderiales</taxon>
        <taxon>Oxalobacteraceae</taxon>
        <taxon>Telluria group</taxon>
        <taxon>Massilia</taxon>
    </lineage>
</organism>
<feature type="compositionally biased region" description="Polar residues" evidence="1">
    <location>
        <begin position="148"/>
        <end position="170"/>
    </location>
</feature>
<feature type="region of interest" description="Disordered" evidence="1">
    <location>
        <begin position="124"/>
        <end position="230"/>
    </location>
</feature>
<sequence>MFPYSQSVTPAVRTHLDAQVSFLNDMSKSLFNSFQQLCALNIQLTQTLLEETAMTSQQFLTADRQTDVISAAASRAQPATEKLRAYQQHISRVAADAQVELARVTEQHVQETTRTARALADEVARVASEETERSMQNQQENMRKFSDPFTQQGGAWRGNGSTEVRGSTSMQSGQNGNVQGGSAGSSQSDQHGSMQGSASSHGTTASSATQSGTTASTGSKSGSASTGKNA</sequence>
<evidence type="ECO:0000313" key="3">
    <source>
        <dbReference type="EMBL" id="NHZ41410.1"/>
    </source>
</evidence>
<evidence type="ECO:0000313" key="4">
    <source>
        <dbReference type="Proteomes" id="UP000819052"/>
    </source>
</evidence>
<accession>A0ABX0M8S6</accession>
<dbReference type="Proteomes" id="UP000819052">
    <property type="component" value="Unassembled WGS sequence"/>
</dbReference>
<evidence type="ECO:0000259" key="2">
    <source>
        <dbReference type="Pfam" id="PF09361"/>
    </source>
</evidence>
<dbReference type="EMBL" id="VVIW01000007">
    <property type="protein sequence ID" value="NHZ41410.1"/>
    <property type="molecule type" value="Genomic_DNA"/>
</dbReference>
<comment type="caution">
    <text evidence="3">The sequence shown here is derived from an EMBL/GenBank/DDBJ whole genome shotgun (WGS) entry which is preliminary data.</text>
</comment>
<feature type="compositionally biased region" description="Basic and acidic residues" evidence="1">
    <location>
        <begin position="124"/>
        <end position="133"/>
    </location>
</feature>
<keyword evidence="4" id="KW-1185">Reference proteome</keyword>